<keyword evidence="3" id="KW-1185">Reference proteome</keyword>
<dbReference type="InterPro" id="IPR029044">
    <property type="entry name" value="Nucleotide-diphossugar_trans"/>
</dbReference>
<dbReference type="PANTHER" id="PTHR43179:SF10">
    <property type="entry name" value="GLYCOSYL TRANSFERASE"/>
    <property type="match status" value="1"/>
</dbReference>
<feature type="domain" description="Glycosyltransferase 2-like" evidence="1">
    <location>
        <begin position="38"/>
        <end position="123"/>
    </location>
</feature>
<protein>
    <submittedName>
        <fullName evidence="2">Glycosyl transferase</fullName>
    </submittedName>
</protein>
<dbReference type="GO" id="GO:0016740">
    <property type="term" value="F:transferase activity"/>
    <property type="evidence" value="ECO:0007669"/>
    <property type="project" value="UniProtKB-KW"/>
</dbReference>
<evidence type="ECO:0000313" key="3">
    <source>
        <dbReference type="Proteomes" id="UP000368474"/>
    </source>
</evidence>
<sequence>MKKLSASLVLYRTPAKLFEAVIRDYLKATNDSPLYIVDNSPEPLKSDHFEYPLVHYIFNNANVGFGAGHNVAIKRACGSSDVHLLLNPDVHFSRDSIETVLAAFEADDALMVAMPKIVYPDGSLQRLCKLLPTPVDLLVRRFVPSRKVRELIDRRYELHALRQDVASDVPTLSGCFLFLRSQQLLQIGGFDERYFMYMEDVDLVRRLNDFGRVAYLPSAEVVHEYAKGSYRNKRLLAYHLQSAIRYFNKWGWIFDKTRRARNLKALRSVGANSAEK</sequence>
<organism evidence="2 3">
    <name type="scientific">Pandoraea morbifera</name>
    <dbReference type="NCBI Taxonomy" id="2508300"/>
    <lineage>
        <taxon>Bacteria</taxon>
        <taxon>Pseudomonadati</taxon>
        <taxon>Pseudomonadota</taxon>
        <taxon>Betaproteobacteria</taxon>
        <taxon>Burkholderiales</taxon>
        <taxon>Burkholderiaceae</taxon>
        <taxon>Pandoraea</taxon>
    </lineage>
</organism>
<dbReference type="Pfam" id="PF00535">
    <property type="entry name" value="Glycos_transf_2"/>
    <property type="match status" value="1"/>
</dbReference>
<dbReference type="Gene3D" id="3.90.550.10">
    <property type="entry name" value="Spore Coat Polysaccharide Biosynthesis Protein SpsA, Chain A"/>
    <property type="match status" value="1"/>
</dbReference>
<dbReference type="AlphaFoldDB" id="A0A5E4YHY2"/>
<dbReference type="EMBL" id="CABPSD010000020">
    <property type="protein sequence ID" value="VVE47663.1"/>
    <property type="molecule type" value="Genomic_DNA"/>
</dbReference>
<evidence type="ECO:0000313" key="2">
    <source>
        <dbReference type="EMBL" id="VVE47663.1"/>
    </source>
</evidence>
<evidence type="ECO:0000259" key="1">
    <source>
        <dbReference type="Pfam" id="PF00535"/>
    </source>
</evidence>
<dbReference type="PANTHER" id="PTHR43179">
    <property type="entry name" value="RHAMNOSYLTRANSFERASE WBBL"/>
    <property type="match status" value="1"/>
</dbReference>
<gene>
    <name evidence="2" type="ORF">PMO31116_04454</name>
</gene>
<dbReference type="RefSeq" id="WP_150568571.1">
    <property type="nucleotide sequence ID" value="NZ_CABPSD010000020.1"/>
</dbReference>
<dbReference type="InterPro" id="IPR001173">
    <property type="entry name" value="Glyco_trans_2-like"/>
</dbReference>
<accession>A0A5E4YHY2</accession>
<reference evidence="2 3" key="1">
    <citation type="submission" date="2019-08" db="EMBL/GenBank/DDBJ databases">
        <authorList>
            <person name="Peeters C."/>
        </authorList>
    </citation>
    <scope>NUCLEOTIDE SEQUENCE [LARGE SCALE GENOMIC DNA]</scope>
    <source>
        <strain evidence="2 3">LMG 31116</strain>
    </source>
</reference>
<keyword evidence="2" id="KW-0808">Transferase</keyword>
<dbReference type="Proteomes" id="UP000368474">
    <property type="component" value="Unassembled WGS sequence"/>
</dbReference>
<dbReference type="SUPFAM" id="SSF53448">
    <property type="entry name" value="Nucleotide-diphospho-sugar transferases"/>
    <property type="match status" value="1"/>
</dbReference>
<proteinExistence type="predicted"/>
<name>A0A5E4YHY2_9BURK</name>